<evidence type="ECO:0000259" key="4">
    <source>
        <dbReference type="Pfam" id="PF01494"/>
    </source>
</evidence>
<dbReference type="PANTHER" id="PTHR43004">
    <property type="entry name" value="TRK SYSTEM POTASSIUM UPTAKE PROTEIN"/>
    <property type="match status" value="1"/>
</dbReference>
<keyword evidence="3" id="KW-0274">FAD</keyword>
<name>A0ABP3IJM2_9ACTN</name>
<dbReference type="EMBL" id="BAAABX010000026">
    <property type="protein sequence ID" value="GAA0403431.1"/>
    <property type="molecule type" value="Genomic_DNA"/>
</dbReference>
<proteinExistence type="predicted"/>
<dbReference type="Gene3D" id="3.50.50.60">
    <property type="entry name" value="FAD/NAD(P)-binding domain"/>
    <property type="match status" value="1"/>
</dbReference>
<keyword evidence="2" id="KW-0285">Flavoprotein</keyword>
<dbReference type="GO" id="GO:0004497">
    <property type="term" value="F:monooxygenase activity"/>
    <property type="evidence" value="ECO:0007669"/>
    <property type="project" value="UniProtKB-KW"/>
</dbReference>
<evidence type="ECO:0000256" key="2">
    <source>
        <dbReference type="ARBA" id="ARBA00022630"/>
    </source>
</evidence>
<organism evidence="5 6">
    <name type="scientific">Streptomyces luteireticuli</name>
    <dbReference type="NCBI Taxonomy" id="173858"/>
    <lineage>
        <taxon>Bacteria</taxon>
        <taxon>Bacillati</taxon>
        <taxon>Actinomycetota</taxon>
        <taxon>Actinomycetes</taxon>
        <taxon>Kitasatosporales</taxon>
        <taxon>Streptomycetaceae</taxon>
        <taxon>Streptomyces</taxon>
    </lineage>
</organism>
<dbReference type="PRINTS" id="PR00420">
    <property type="entry name" value="RNGMNOXGNASE"/>
</dbReference>
<dbReference type="Pfam" id="PF01494">
    <property type="entry name" value="FAD_binding_3"/>
    <property type="match status" value="1"/>
</dbReference>
<reference evidence="6" key="1">
    <citation type="journal article" date="2019" name="Int. J. Syst. Evol. Microbiol.">
        <title>The Global Catalogue of Microorganisms (GCM) 10K type strain sequencing project: providing services to taxonomists for standard genome sequencing and annotation.</title>
        <authorList>
            <consortium name="The Broad Institute Genomics Platform"/>
            <consortium name="The Broad Institute Genome Sequencing Center for Infectious Disease"/>
            <person name="Wu L."/>
            <person name="Ma J."/>
        </authorList>
    </citation>
    <scope>NUCLEOTIDE SEQUENCE [LARGE SCALE GENOMIC DNA]</scope>
    <source>
        <strain evidence="6">JCM 4788</strain>
    </source>
</reference>
<dbReference type="Gene3D" id="3.30.70.2450">
    <property type="match status" value="1"/>
</dbReference>
<dbReference type="Proteomes" id="UP001500879">
    <property type="component" value="Unassembled WGS sequence"/>
</dbReference>
<dbReference type="PANTHER" id="PTHR43004:SF19">
    <property type="entry name" value="BINDING MONOOXYGENASE, PUTATIVE (JCVI)-RELATED"/>
    <property type="match status" value="1"/>
</dbReference>
<accession>A0ABP3IJM2</accession>
<gene>
    <name evidence="5" type="ORF">GCM10010357_25550</name>
</gene>
<evidence type="ECO:0000256" key="1">
    <source>
        <dbReference type="ARBA" id="ARBA00001974"/>
    </source>
</evidence>
<dbReference type="InterPro" id="IPR050641">
    <property type="entry name" value="RIFMO-like"/>
</dbReference>
<feature type="domain" description="FAD-binding" evidence="4">
    <location>
        <begin position="14"/>
        <end position="355"/>
    </location>
</feature>
<dbReference type="InterPro" id="IPR036188">
    <property type="entry name" value="FAD/NAD-bd_sf"/>
</dbReference>
<sequence length="473" mass="51752">MSRMTGVRSLPDALQVAVVGGGPVGLYVAGELALRGINCAVFERDERAVRATRALVLHSRTLEFLDMRGMADRFLDDGHRYRRYPLGAARADVSFSVLDSPFPNALALPQHRTTELLEDHALKNGALVARGAEVTALRQDFTGVELSVRHAGRTRRVRADYIVGCDGARSTVRRLTGVSAPRTVYPYDVVSIDARADAGPPQPWSRCGPDGMVLALPFGDGRWRLVLYPYVLYPYDLSSRDLHRHGRAAAPGPAWAEALLRRITGHDLALHDVEWLSAYRCERRHAAAYRHHRVLLAGDAAHVHPPTGGQGLNTGIADAMSLGWRLAAALAEPRHDALLDAYARERRCAAARIMRLTGAMLHFNALPSAWGHALRATVLTAVRLPPVHRYLAARLAGLRGNPERRVPDVPLLAPATPAPHRLFEALRSGGHVHLTPECGTPDPRAADVTLPMTTLRTAARRRPCVVRPDGHML</sequence>
<keyword evidence="6" id="KW-1185">Reference proteome</keyword>
<comment type="cofactor">
    <cofactor evidence="1">
        <name>FAD</name>
        <dbReference type="ChEBI" id="CHEBI:57692"/>
    </cofactor>
</comment>
<keyword evidence="5" id="KW-0560">Oxidoreductase</keyword>
<comment type="caution">
    <text evidence="5">The sequence shown here is derived from an EMBL/GenBank/DDBJ whole genome shotgun (WGS) entry which is preliminary data.</text>
</comment>
<evidence type="ECO:0000313" key="6">
    <source>
        <dbReference type="Proteomes" id="UP001500879"/>
    </source>
</evidence>
<protein>
    <submittedName>
        <fullName evidence="5">Monooxygenase</fullName>
    </submittedName>
</protein>
<evidence type="ECO:0000313" key="5">
    <source>
        <dbReference type="EMBL" id="GAA0403431.1"/>
    </source>
</evidence>
<evidence type="ECO:0000256" key="3">
    <source>
        <dbReference type="ARBA" id="ARBA00022827"/>
    </source>
</evidence>
<dbReference type="InterPro" id="IPR002938">
    <property type="entry name" value="FAD-bd"/>
</dbReference>
<dbReference type="SUPFAM" id="SSF51905">
    <property type="entry name" value="FAD/NAD(P)-binding domain"/>
    <property type="match status" value="1"/>
</dbReference>
<keyword evidence="5" id="KW-0503">Monooxygenase</keyword>
<dbReference type="RefSeq" id="WP_344023333.1">
    <property type="nucleotide sequence ID" value="NZ_BAAABX010000026.1"/>
</dbReference>